<sequence>MQLAPLAFDVLCGCCIVVHSHGCRDITTYICQLNETPYPLLPVFRLERINYRVDSASIR</sequence>
<reference evidence="1" key="1">
    <citation type="submission" date="2019-04" db="EMBL/GenBank/DDBJ databases">
        <title>Friends and foes A comparative genomics study of 23 Aspergillus species from section Flavi.</title>
        <authorList>
            <consortium name="DOE Joint Genome Institute"/>
            <person name="Kjaerbolling I."/>
            <person name="Vesth T."/>
            <person name="Frisvad J.C."/>
            <person name="Nybo J.L."/>
            <person name="Theobald S."/>
            <person name="Kildgaard S."/>
            <person name="Isbrandt T."/>
            <person name="Kuo A."/>
            <person name="Sato A."/>
            <person name="Lyhne E.K."/>
            <person name="Kogle M.E."/>
            <person name="Wiebenga A."/>
            <person name="Kun R.S."/>
            <person name="Lubbers R.J."/>
            <person name="Makela M.R."/>
            <person name="Barry K."/>
            <person name="Chovatia M."/>
            <person name="Clum A."/>
            <person name="Daum C."/>
            <person name="Haridas S."/>
            <person name="He G."/>
            <person name="LaButti K."/>
            <person name="Lipzen A."/>
            <person name="Mondo S."/>
            <person name="Riley R."/>
            <person name="Salamov A."/>
            <person name="Simmons B.A."/>
            <person name="Magnuson J.K."/>
            <person name="Henrissat B."/>
            <person name="Mortensen U.H."/>
            <person name="Larsen T.O."/>
            <person name="Devries R.P."/>
            <person name="Grigoriev I.V."/>
            <person name="Machida M."/>
            <person name="Baker S.E."/>
            <person name="Andersen M.R."/>
        </authorList>
    </citation>
    <scope>NUCLEOTIDE SEQUENCE [LARGE SCALE GENOMIC DNA]</scope>
    <source>
        <strain evidence="1">CBS 121.62</strain>
    </source>
</reference>
<dbReference type="EMBL" id="ML734567">
    <property type="protein sequence ID" value="KAB8250130.1"/>
    <property type="molecule type" value="Genomic_DNA"/>
</dbReference>
<evidence type="ECO:0000313" key="1">
    <source>
        <dbReference type="EMBL" id="KAB8250130.1"/>
    </source>
</evidence>
<name>A0A5N6HA92_ASPFL</name>
<accession>A0A5N6HA92</accession>
<proteinExistence type="predicted"/>
<protein>
    <submittedName>
        <fullName evidence="1">Uncharacterized protein</fullName>
    </submittedName>
</protein>
<dbReference type="Proteomes" id="UP000325434">
    <property type="component" value="Unassembled WGS sequence"/>
</dbReference>
<dbReference type="AlphaFoldDB" id="A0A5N6HA92"/>
<gene>
    <name evidence="1" type="ORF">BDV35DRAFT_343076</name>
</gene>
<organism evidence="1">
    <name type="scientific">Aspergillus flavus</name>
    <dbReference type="NCBI Taxonomy" id="5059"/>
    <lineage>
        <taxon>Eukaryota</taxon>
        <taxon>Fungi</taxon>
        <taxon>Dikarya</taxon>
        <taxon>Ascomycota</taxon>
        <taxon>Pezizomycotina</taxon>
        <taxon>Eurotiomycetes</taxon>
        <taxon>Eurotiomycetidae</taxon>
        <taxon>Eurotiales</taxon>
        <taxon>Aspergillaceae</taxon>
        <taxon>Aspergillus</taxon>
        <taxon>Aspergillus subgen. Circumdati</taxon>
    </lineage>
</organism>